<evidence type="ECO:0000256" key="1">
    <source>
        <dbReference type="SAM" id="SignalP"/>
    </source>
</evidence>
<dbReference type="AlphaFoldDB" id="A0A846YFD2"/>
<dbReference type="Proteomes" id="UP000570678">
    <property type="component" value="Unassembled WGS sequence"/>
</dbReference>
<gene>
    <name evidence="2" type="ORF">HGA15_06780</name>
</gene>
<keyword evidence="1" id="KW-0732">Signal</keyword>
<evidence type="ECO:0000313" key="3">
    <source>
        <dbReference type="Proteomes" id="UP000570678"/>
    </source>
</evidence>
<reference evidence="2 3" key="1">
    <citation type="submission" date="2020-04" db="EMBL/GenBank/DDBJ databases">
        <title>MicrobeNet Type strains.</title>
        <authorList>
            <person name="Nicholson A.C."/>
        </authorList>
    </citation>
    <scope>NUCLEOTIDE SEQUENCE [LARGE SCALE GENOMIC DNA]</scope>
    <source>
        <strain evidence="2 3">JCM 3332</strain>
    </source>
</reference>
<organism evidence="2 3">
    <name type="scientific">Nocardia flavorosea</name>
    <dbReference type="NCBI Taxonomy" id="53429"/>
    <lineage>
        <taxon>Bacteria</taxon>
        <taxon>Bacillati</taxon>
        <taxon>Actinomycetota</taxon>
        <taxon>Actinomycetes</taxon>
        <taxon>Mycobacteriales</taxon>
        <taxon>Nocardiaceae</taxon>
        <taxon>Nocardia</taxon>
    </lineage>
</organism>
<accession>A0A846YFD2</accession>
<sequence length="72" mass="6665">MKKFGIIGATTLAIALASVGVGAGTAAACAGCGDPGTGSSTGSSTAVFLDLLMRLTTGSAAGSNGAAPHIPN</sequence>
<feature type="chain" id="PRO_5032334427" description="Small secreted domain DUF320" evidence="1">
    <location>
        <begin position="24"/>
        <end position="72"/>
    </location>
</feature>
<comment type="caution">
    <text evidence="2">The sequence shown here is derived from an EMBL/GenBank/DDBJ whole genome shotgun (WGS) entry which is preliminary data.</text>
</comment>
<protein>
    <recommendedName>
        <fullName evidence="4">Small secreted domain DUF320</fullName>
    </recommendedName>
</protein>
<name>A0A846YFD2_9NOCA</name>
<proteinExistence type="predicted"/>
<feature type="signal peptide" evidence="1">
    <location>
        <begin position="1"/>
        <end position="23"/>
    </location>
</feature>
<evidence type="ECO:0000313" key="2">
    <source>
        <dbReference type="EMBL" id="NKY55868.1"/>
    </source>
</evidence>
<dbReference type="RefSeq" id="WP_157116275.1">
    <property type="nucleotide sequence ID" value="NZ_JAAXOT010000003.1"/>
</dbReference>
<keyword evidence="3" id="KW-1185">Reference proteome</keyword>
<evidence type="ECO:0008006" key="4">
    <source>
        <dbReference type="Google" id="ProtNLM"/>
    </source>
</evidence>
<dbReference type="PROSITE" id="PS51257">
    <property type="entry name" value="PROKAR_LIPOPROTEIN"/>
    <property type="match status" value="1"/>
</dbReference>
<dbReference type="EMBL" id="JAAXOT010000003">
    <property type="protein sequence ID" value="NKY55868.1"/>
    <property type="molecule type" value="Genomic_DNA"/>
</dbReference>